<dbReference type="STRING" id="1903952.BIT28_13130"/>
<accession>A0A1Q9GK78</accession>
<dbReference type="SUPFAM" id="SSF51126">
    <property type="entry name" value="Pectin lyase-like"/>
    <property type="match status" value="1"/>
</dbReference>
<dbReference type="InterPro" id="IPR013320">
    <property type="entry name" value="ConA-like_dom_sf"/>
</dbReference>
<dbReference type="Gene3D" id="2.60.120.200">
    <property type="match status" value="1"/>
</dbReference>
<proteinExistence type="predicted"/>
<dbReference type="Proteomes" id="UP000186905">
    <property type="component" value="Unassembled WGS sequence"/>
</dbReference>
<organism evidence="3 4">
    <name type="scientific">Photobacterium proteolyticum</name>
    <dbReference type="NCBI Taxonomy" id="1903952"/>
    <lineage>
        <taxon>Bacteria</taxon>
        <taxon>Pseudomonadati</taxon>
        <taxon>Pseudomonadota</taxon>
        <taxon>Gammaproteobacteria</taxon>
        <taxon>Vibrionales</taxon>
        <taxon>Vibrionaceae</taxon>
        <taxon>Photobacterium</taxon>
    </lineage>
</organism>
<dbReference type="AlphaFoldDB" id="A0A1Q9GK78"/>
<dbReference type="Pfam" id="PF13385">
    <property type="entry name" value="Laminin_G_3"/>
    <property type="match status" value="1"/>
</dbReference>
<keyword evidence="4" id="KW-1185">Reference proteome</keyword>
<dbReference type="PROSITE" id="PS50025">
    <property type="entry name" value="LAM_G_DOMAIN"/>
    <property type="match status" value="1"/>
</dbReference>
<dbReference type="SUPFAM" id="SSF49899">
    <property type="entry name" value="Concanavalin A-like lectins/glucanases"/>
    <property type="match status" value="1"/>
</dbReference>
<dbReference type="InterPro" id="IPR001791">
    <property type="entry name" value="Laminin_G"/>
</dbReference>
<reference evidence="3 4" key="1">
    <citation type="submission" date="2016-09" db="EMBL/GenBank/DDBJ databases">
        <title>Photobacterium proteolyticum sp. nov. a protease producing bacterium isolated from ocean sediments of Laizhou Bay.</title>
        <authorList>
            <person name="Li Y."/>
        </authorList>
    </citation>
    <scope>NUCLEOTIDE SEQUENCE [LARGE SCALE GENOMIC DNA]</scope>
    <source>
        <strain evidence="3 4">13-12</strain>
    </source>
</reference>
<evidence type="ECO:0000259" key="2">
    <source>
        <dbReference type="PROSITE" id="PS50025"/>
    </source>
</evidence>
<comment type="caution">
    <text evidence="3">The sequence shown here is derived from an EMBL/GenBank/DDBJ whole genome shotgun (WGS) entry which is preliminary data.</text>
</comment>
<dbReference type="InterPro" id="IPR011050">
    <property type="entry name" value="Pectin_lyase_fold/virulence"/>
</dbReference>
<dbReference type="RefSeq" id="WP_075765303.1">
    <property type="nucleotide sequence ID" value="NZ_MJIL01000079.1"/>
</dbReference>
<name>A0A1Q9GK78_9GAMM</name>
<dbReference type="Pfam" id="PF16315">
    <property type="entry name" value="DUF4955"/>
    <property type="match status" value="1"/>
</dbReference>
<sequence>MKAIKTTSLLVSLAISSSVFAADYWADYLASRSPGSDLRDAASHIANDNILPNFSYVGYRFGNEPLPDSSHLGFKVFQVTAYGAIADDNVSDKDAIRRTIAAAETYIDNGGAGAIIEFPRGQFRLNDASDMTGLDMSDTQQGADNRKSFTINVSRGNIVFRGAGPETVLFMERNLELVDPDKDWTTPYLFQISFDKYNPDPNTIDLRKTPIKLANGDKFITTVASDHLRETTRSITVADASKLQTGQWVMLTRLDNTPATVANAVAPYQPEAAWTAITGKGLRSQEYHQITHIQGDTITFAAPIHHDVDSGGLWGLKPAPLLENIGFEDLTFKGNWHDSFVHHKNGVHDGGWSILRLKGVANSWVKNIDFQDVNVGLTFTGSAASTIQDINFIGNPGHLSLDISSSTHVLASRVKDTARHWHAAGFSHRAVGNVLSESWHSPDRFHNLHADQPYANLIDKNIGGWNYGLMGGAANQQPNHLKYLVFWNNENTAPRTVTNWSFMRHDSLYGRVIMPYVVGLSGWTFNTIENQQTYDPSLPANKKQAHIQDTTPIDSLYRAQKQQRLCSQGMTDPDLVGEWPLSGTVEDISCNQQHATSFAANAGTFNGIDERVELGDFDVMNRLEFDIRYDSWNTAKAGFAITKWNYGTNNPYYVQISKTGVLSARVNGKGISATNLGDGNWHHVVVTLNGNQLGLTVDGTDYGVKTVTPPASNDIPLSIGSTERNTYPFQGEIANIKLY</sequence>
<dbReference type="OrthoDB" id="188639at2"/>
<protein>
    <recommendedName>
        <fullName evidence="2">Laminin G domain-containing protein</fullName>
    </recommendedName>
</protein>
<feature type="chain" id="PRO_5012660857" description="Laminin G domain-containing protein" evidence="1">
    <location>
        <begin position="22"/>
        <end position="739"/>
    </location>
</feature>
<evidence type="ECO:0000256" key="1">
    <source>
        <dbReference type="SAM" id="SignalP"/>
    </source>
</evidence>
<dbReference type="Gene3D" id="2.160.20.10">
    <property type="entry name" value="Single-stranded right-handed beta-helix, Pectin lyase-like"/>
    <property type="match status" value="1"/>
</dbReference>
<dbReference type="CDD" id="cd00110">
    <property type="entry name" value="LamG"/>
    <property type="match status" value="1"/>
</dbReference>
<dbReference type="InterPro" id="IPR012334">
    <property type="entry name" value="Pectin_lyas_fold"/>
</dbReference>
<feature type="domain" description="Laminin G" evidence="2">
    <location>
        <begin position="595"/>
        <end position="739"/>
    </location>
</feature>
<evidence type="ECO:0000313" key="3">
    <source>
        <dbReference type="EMBL" id="OLQ74897.1"/>
    </source>
</evidence>
<dbReference type="InterPro" id="IPR032532">
    <property type="entry name" value="DUF4955"/>
</dbReference>
<keyword evidence="1" id="KW-0732">Signal</keyword>
<evidence type="ECO:0000313" key="4">
    <source>
        <dbReference type="Proteomes" id="UP000186905"/>
    </source>
</evidence>
<gene>
    <name evidence="3" type="ORF">BIT28_13130</name>
</gene>
<feature type="signal peptide" evidence="1">
    <location>
        <begin position="1"/>
        <end position="21"/>
    </location>
</feature>
<dbReference type="EMBL" id="MJIL01000079">
    <property type="protein sequence ID" value="OLQ74897.1"/>
    <property type="molecule type" value="Genomic_DNA"/>
</dbReference>